<evidence type="ECO:0000313" key="2">
    <source>
        <dbReference type="Proteomes" id="UP001202867"/>
    </source>
</evidence>
<comment type="caution">
    <text evidence="1">The sequence shown here is derived from an EMBL/GenBank/DDBJ whole genome shotgun (WGS) entry which is preliminary data.</text>
</comment>
<sequence>MEYDYAIECGIPVLGFVNGNTDGITFDKTEKGDEVRLKLDKFRSKVLSRTCRKCANSSDLGKEVMKSLVSETRIRPRIGWVRADQARSIDDVNREKRLTDDLAAAEREIDELSRALRDGAVLGDEIDVRELAQGGDLYPFNVGYMSSEKKIVFELVYVRWNEIFSSIGPSMYGYILRNSVSSHDARPTYIFESSLIHLIRSKIFDKVQNRRVDISPSQIDDIVIHLKELGLVKFSENKDEDSFFRGITLTERGERELSRLKIVRR</sequence>
<evidence type="ECO:0000313" key="1">
    <source>
        <dbReference type="EMBL" id="MCK0209375.1"/>
    </source>
</evidence>
<reference evidence="2" key="2">
    <citation type="submission" date="2023-07" db="EMBL/GenBank/DDBJ databases">
        <title>Ancylobacter moscoviensis sp. nov., facultatively methylotrophic bacteria from activated sludge and the reclassification of Starkeya novella (Starkey 1934) Kelly et al. 2000 as Ancylobacter novellus comb. nov., Starkeya koreensis Im et al. 2006 as Ancylobacter koreensis comb.nov., Angulomicrobium tetraedrale Vasil'eva et al. 1986 as Ancylobacter tetraedralis comb. nov., Angulomicrobium amanitiforme Fritz et al. 2004 as Ancylobacter amanitiformis comb. nov. and Methylorhabdus multivorans Doronina et al. 1996 as Ancylobacter multivorans comb. nov. and emended description of the genus Ancylobacter.</title>
        <authorList>
            <person name="Doronina N."/>
            <person name="Chemodurova A."/>
            <person name="Grouzdev D."/>
            <person name="Koziaeva V."/>
            <person name="Shi W."/>
            <person name="Wu L."/>
            <person name="Kaparullina E."/>
        </authorList>
    </citation>
    <scope>NUCLEOTIDE SEQUENCE [LARGE SCALE GENOMIC DNA]</scope>
    <source>
        <strain evidence="2">Jip08</strain>
    </source>
</reference>
<name>A0ABT0DQ35_9HYPH</name>
<dbReference type="EMBL" id="JALKCG010000006">
    <property type="protein sequence ID" value="MCK0209375.1"/>
    <property type="molecule type" value="Genomic_DNA"/>
</dbReference>
<accession>A0ABT0DQ35</accession>
<keyword evidence="2" id="KW-1185">Reference proteome</keyword>
<protein>
    <submittedName>
        <fullName evidence="1">Uncharacterized protein</fullName>
    </submittedName>
</protein>
<organism evidence="1 2">
    <name type="scientific">Ancylobacter koreensis</name>
    <dbReference type="NCBI Taxonomy" id="266121"/>
    <lineage>
        <taxon>Bacteria</taxon>
        <taxon>Pseudomonadati</taxon>
        <taxon>Pseudomonadota</taxon>
        <taxon>Alphaproteobacteria</taxon>
        <taxon>Hyphomicrobiales</taxon>
        <taxon>Xanthobacteraceae</taxon>
        <taxon>Ancylobacter</taxon>
    </lineage>
</organism>
<reference evidence="1 2" key="1">
    <citation type="submission" date="2022-04" db="EMBL/GenBank/DDBJ databases">
        <authorList>
            <person name="Grouzdev D.S."/>
            <person name="Pantiukh K.S."/>
            <person name="Krutkina M.S."/>
        </authorList>
    </citation>
    <scope>NUCLEOTIDE SEQUENCE [LARGE SCALE GENOMIC DNA]</scope>
    <source>
        <strain evidence="1 2">Jip08</strain>
    </source>
</reference>
<gene>
    <name evidence="1" type="ORF">MWN33_15170</name>
</gene>
<dbReference type="Proteomes" id="UP001202867">
    <property type="component" value="Unassembled WGS sequence"/>
</dbReference>
<proteinExistence type="predicted"/>